<evidence type="ECO:0000313" key="2">
    <source>
        <dbReference type="Proteomes" id="UP000245216"/>
    </source>
</evidence>
<organism evidence="1 2">
    <name type="scientific">Alcaligenes faecalis</name>
    <dbReference type="NCBI Taxonomy" id="511"/>
    <lineage>
        <taxon>Bacteria</taxon>
        <taxon>Pseudomonadati</taxon>
        <taxon>Pseudomonadota</taxon>
        <taxon>Betaproteobacteria</taxon>
        <taxon>Burkholderiales</taxon>
        <taxon>Alcaligenaceae</taxon>
        <taxon>Alcaligenes</taxon>
    </lineage>
</organism>
<comment type="caution">
    <text evidence="1">The sequence shown here is derived from an EMBL/GenBank/DDBJ whole genome shotgun (WGS) entry which is preliminary data.</text>
</comment>
<name>A0A2U2BGT6_ALCFA</name>
<sequence>MSLAIFAKNMMTEGGPAKAHSIGRISTERGAAGWTVQVDHHATQEQAERQGGVVWQTYYMMPFDTALGGQPQLSAVAWLIANEPAFSGGEAVISADPIETAEEQQ</sequence>
<dbReference type="Proteomes" id="UP000245216">
    <property type="component" value="Unassembled WGS sequence"/>
</dbReference>
<accession>A0A2U2BGT6</accession>
<gene>
    <name evidence="1" type="ORF">DF183_15320</name>
</gene>
<proteinExistence type="predicted"/>
<protein>
    <submittedName>
        <fullName evidence="1">Uncharacterized protein</fullName>
    </submittedName>
</protein>
<reference evidence="1 2" key="1">
    <citation type="submission" date="2018-05" db="EMBL/GenBank/DDBJ databases">
        <title>Genome Sequence of an Efficient Indole-Degrading Bacterium, Alcaligenes sp.YBY.</title>
        <authorList>
            <person name="Yang B."/>
        </authorList>
    </citation>
    <scope>NUCLEOTIDE SEQUENCE [LARGE SCALE GENOMIC DNA]</scope>
    <source>
        <strain evidence="1 2">YBY</strain>
    </source>
</reference>
<reference evidence="1 2" key="2">
    <citation type="submission" date="2018-05" db="EMBL/GenBank/DDBJ databases">
        <authorList>
            <person name="Lanie J.A."/>
            <person name="Ng W.-L."/>
            <person name="Kazmierczak K.M."/>
            <person name="Andrzejewski T.M."/>
            <person name="Davidsen T.M."/>
            <person name="Wayne K.J."/>
            <person name="Tettelin H."/>
            <person name="Glass J.I."/>
            <person name="Rusch D."/>
            <person name="Podicherti R."/>
            <person name="Tsui H.-C.T."/>
            <person name="Winkler M.E."/>
        </authorList>
    </citation>
    <scope>NUCLEOTIDE SEQUENCE [LARGE SCALE GENOMIC DNA]</scope>
    <source>
        <strain evidence="1 2">YBY</strain>
    </source>
</reference>
<evidence type="ECO:0000313" key="1">
    <source>
        <dbReference type="EMBL" id="PWE13196.1"/>
    </source>
</evidence>
<dbReference type="AlphaFoldDB" id="A0A2U2BGT6"/>
<dbReference type="EMBL" id="QEXO01000004">
    <property type="protein sequence ID" value="PWE13196.1"/>
    <property type="molecule type" value="Genomic_DNA"/>
</dbReference>